<dbReference type="EMBL" id="JBHTBW010000015">
    <property type="protein sequence ID" value="MFC7440578.1"/>
    <property type="molecule type" value="Genomic_DNA"/>
</dbReference>
<dbReference type="CDD" id="cd08504">
    <property type="entry name" value="PBP2_OppA"/>
    <property type="match status" value="1"/>
</dbReference>
<dbReference type="Gene3D" id="3.40.190.10">
    <property type="entry name" value="Periplasmic binding protein-like II"/>
    <property type="match status" value="1"/>
</dbReference>
<dbReference type="Proteomes" id="UP001596500">
    <property type="component" value="Unassembled WGS sequence"/>
</dbReference>
<dbReference type="PROSITE" id="PS51257">
    <property type="entry name" value="PROKAR_LIPOPROTEIN"/>
    <property type="match status" value="1"/>
</dbReference>
<name>A0ABW2RHT3_9BACL</name>
<keyword evidence="3" id="KW-1185">Reference proteome</keyword>
<dbReference type="Gene3D" id="3.90.76.10">
    <property type="entry name" value="Dipeptide-binding Protein, Domain 1"/>
    <property type="match status" value="1"/>
</dbReference>
<dbReference type="SUPFAM" id="SSF53850">
    <property type="entry name" value="Periplasmic binding protein-like II"/>
    <property type="match status" value="1"/>
</dbReference>
<dbReference type="InterPro" id="IPR039424">
    <property type="entry name" value="SBP_5"/>
</dbReference>
<accession>A0ABW2RHT3</accession>
<dbReference type="PANTHER" id="PTHR30290:SF79">
    <property type="entry name" value="DIPEPTIDE-BINDING PROTEIN DPPE"/>
    <property type="match status" value="1"/>
</dbReference>
<organism evidence="2 3">
    <name type="scientific">Laceyella putida</name>
    <dbReference type="NCBI Taxonomy" id="110101"/>
    <lineage>
        <taxon>Bacteria</taxon>
        <taxon>Bacillati</taxon>
        <taxon>Bacillota</taxon>
        <taxon>Bacilli</taxon>
        <taxon>Bacillales</taxon>
        <taxon>Thermoactinomycetaceae</taxon>
        <taxon>Laceyella</taxon>
    </lineage>
</organism>
<proteinExistence type="predicted"/>
<dbReference type="Pfam" id="PF00496">
    <property type="entry name" value="SBP_bac_5"/>
    <property type="match status" value="1"/>
</dbReference>
<evidence type="ECO:0000259" key="1">
    <source>
        <dbReference type="Pfam" id="PF00496"/>
    </source>
</evidence>
<sequence length="534" mass="60112">MRRFGFITLTILFVTVMLLAGCSTEADKGSADKTLQLNLTGEPASLDPADAFDTDTLDVTHNLFEGLMRLDEKHKPQPAVAESVDVSSDGLTYTFKLKKTNWSNGEPVTAHDFEYAWKRALNPKRAYQTAFLFYFIEGAEEYNTGRGAEDQVAVKATDDTTLQVKLKQPTPSFLELVSYPSYAPVNKKVDEQNEKWHAEAKTYVSNGAFKLTEWKHDAELKAEKNEHYHQKDKVKLSGLHFAIINDNKTVYTMFKTKKLDVVGKSQVPADLVPSLIESGKLKPSEGNGLAFFRFNVSKEPFTNQKVRKAFALSIDRKTIAEQIIAGGEQPAYGYVHPSAPNEFRKQGGDLIQDNQAAEAKNLLEEGMKEAGWSKLPEVTLLYSNSNEKYKKVAEAVQEMVRKNLGVDIRLQAKERKVFFADERAKNYTMSLSSFLADYNDAYNYLESFQTDHSMNRTNWSDAKYDELLMKAAQTADVKERDKALHEAEKILIDEAPLTPLYFYTNAVVDQPGVTGIIRHPVGPSDYSQADKTKQ</sequence>
<dbReference type="RefSeq" id="WP_379863860.1">
    <property type="nucleotide sequence ID" value="NZ_JBHTBW010000015.1"/>
</dbReference>
<reference evidence="3" key="1">
    <citation type="journal article" date="2019" name="Int. J. Syst. Evol. Microbiol.">
        <title>The Global Catalogue of Microorganisms (GCM) 10K type strain sequencing project: providing services to taxonomists for standard genome sequencing and annotation.</title>
        <authorList>
            <consortium name="The Broad Institute Genomics Platform"/>
            <consortium name="The Broad Institute Genome Sequencing Center for Infectious Disease"/>
            <person name="Wu L."/>
            <person name="Ma J."/>
        </authorList>
    </citation>
    <scope>NUCLEOTIDE SEQUENCE [LARGE SCALE GENOMIC DNA]</scope>
    <source>
        <strain evidence="3">CGMCC 1.12942</strain>
    </source>
</reference>
<dbReference type="PANTHER" id="PTHR30290">
    <property type="entry name" value="PERIPLASMIC BINDING COMPONENT OF ABC TRANSPORTER"/>
    <property type="match status" value="1"/>
</dbReference>
<feature type="domain" description="Solute-binding protein family 5" evidence="1">
    <location>
        <begin position="75"/>
        <end position="451"/>
    </location>
</feature>
<comment type="caution">
    <text evidence="2">The sequence shown here is derived from an EMBL/GenBank/DDBJ whole genome shotgun (WGS) entry which is preliminary data.</text>
</comment>
<gene>
    <name evidence="2" type="ORF">ACFQNG_05390</name>
</gene>
<evidence type="ECO:0000313" key="2">
    <source>
        <dbReference type="EMBL" id="MFC7440578.1"/>
    </source>
</evidence>
<dbReference type="PIRSF" id="PIRSF002741">
    <property type="entry name" value="MppA"/>
    <property type="match status" value="1"/>
</dbReference>
<protein>
    <submittedName>
        <fullName evidence="2">Peptide ABC transporter substrate-binding protein</fullName>
    </submittedName>
</protein>
<dbReference type="InterPro" id="IPR030678">
    <property type="entry name" value="Peptide/Ni-bd"/>
</dbReference>
<evidence type="ECO:0000313" key="3">
    <source>
        <dbReference type="Proteomes" id="UP001596500"/>
    </source>
</evidence>
<dbReference type="InterPro" id="IPR000914">
    <property type="entry name" value="SBP_5_dom"/>
</dbReference>
<dbReference type="Gene3D" id="3.10.105.10">
    <property type="entry name" value="Dipeptide-binding Protein, Domain 3"/>
    <property type="match status" value="1"/>
</dbReference>